<evidence type="ECO:0000256" key="1">
    <source>
        <dbReference type="SAM" id="MobiDB-lite"/>
    </source>
</evidence>
<evidence type="ECO:0000313" key="3">
    <source>
        <dbReference type="EMBL" id="SBO97544.1"/>
    </source>
</evidence>
<proteinExistence type="predicted"/>
<feature type="region of interest" description="Disordered" evidence="1">
    <location>
        <begin position="1"/>
        <end position="27"/>
    </location>
</feature>
<accession>A0A1M4EFI5</accession>
<dbReference type="AlphaFoldDB" id="A0A1M4EFI5"/>
<protein>
    <submittedName>
        <fullName evidence="3">Mobile element protein</fullName>
    </submittedName>
</protein>
<dbReference type="EMBL" id="LT559118">
    <property type="protein sequence ID" value="SBO97544.1"/>
    <property type="molecule type" value="Genomic_DNA"/>
</dbReference>
<name>A0A1M4EFI5_9ACTN</name>
<feature type="compositionally biased region" description="Basic and acidic residues" evidence="1">
    <location>
        <begin position="1"/>
        <end position="12"/>
    </location>
</feature>
<dbReference type="SUPFAM" id="SSF46689">
    <property type="entry name" value="Homeodomain-like"/>
    <property type="match status" value="1"/>
</dbReference>
<dbReference type="InterPro" id="IPR055247">
    <property type="entry name" value="InsJ-like_HTH"/>
</dbReference>
<gene>
    <name evidence="3" type="ORF">BN4615_P7060</name>
</gene>
<feature type="domain" description="Insertion element IS150 protein InsJ-like helix-turn-helix" evidence="2">
    <location>
        <begin position="76"/>
        <end position="125"/>
    </location>
</feature>
<reference evidence="3" key="1">
    <citation type="submission" date="2016-04" db="EMBL/GenBank/DDBJ databases">
        <authorList>
            <person name="Evans L.H."/>
            <person name="Alamgir A."/>
            <person name="Owens N."/>
            <person name="Weber N.D."/>
            <person name="Virtaneva K."/>
            <person name="Barbian K."/>
            <person name="Babar A."/>
            <person name="Rosenke K."/>
        </authorList>
    </citation>
    <scope>NUCLEOTIDE SEQUENCE</scope>
    <source>
        <strain evidence="3">Nono1</strain>
    </source>
</reference>
<dbReference type="Pfam" id="PF13518">
    <property type="entry name" value="HTH_28"/>
    <property type="match status" value="1"/>
</dbReference>
<feature type="region of interest" description="Disordered" evidence="1">
    <location>
        <begin position="192"/>
        <end position="220"/>
    </location>
</feature>
<sequence length="331" mass="35535">MHPPDHAERADVELTTGPPASTGGPVVPLAPRHYLRLNSWCRRADGLSSVRYHRSRRYPQGGGLTAERQQFREELRLKAAERFAQGEASSVITSVIAKALRVNVRSVQRWRQKWGQGGPRALRSRGPTSLPRLGQEQFAQLEAELAKGPTAHGWEDQRWTLARIKTVIGRRFHMPTRSRACGNCWRVTAGPGRSRPDGRWSGTTGWWPGGSRRCGPARKTRGGPWALARLRGRSRILHDAAAREDLVTARPDPGGAGWPRRSPCSAGATAGSTAGASAGSTAGSTAGGEGRGPVRDCHSDTATTTATATPIVRGRDPPACPATTLPIVAAL</sequence>
<evidence type="ECO:0000259" key="2">
    <source>
        <dbReference type="Pfam" id="PF13518"/>
    </source>
</evidence>
<dbReference type="InterPro" id="IPR009057">
    <property type="entry name" value="Homeodomain-like_sf"/>
</dbReference>
<feature type="region of interest" description="Disordered" evidence="1">
    <location>
        <begin position="244"/>
        <end position="321"/>
    </location>
</feature>
<organism evidence="3">
    <name type="scientific">Nonomuraea gerenzanensis</name>
    <dbReference type="NCBI Taxonomy" id="93944"/>
    <lineage>
        <taxon>Bacteria</taxon>
        <taxon>Bacillati</taxon>
        <taxon>Actinomycetota</taxon>
        <taxon>Actinomycetes</taxon>
        <taxon>Streptosporangiales</taxon>
        <taxon>Streptosporangiaceae</taxon>
        <taxon>Nonomuraea</taxon>
    </lineage>
</organism>
<feature type="compositionally biased region" description="Low complexity" evidence="1">
    <location>
        <begin position="199"/>
        <end position="213"/>
    </location>
</feature>
<feature type="compositionally biased region" description="Low complexity" evidence="1">
    <location>
        <begin position="265"/>
        <end position="284"/>
    </location>
</feature>